<reference evidence="1" key="1">
    <citation type="submission" date="2014-09" db="EMBL/GenBank/DDBJ databases">
        <authorList>
            <person name="Magalhaes I.L.F."/>
            <person name="Oliveira U."/>
            <person name="Santos F.R."/>
            <person name="Vidigal T.H.D.A."/>
            <person name="Brescovit A.D."/>
            <person name="Santos A.J."/>
        </authorList>
    </citation>
    <scope>NUCLEOTIDE SEQUENCE</scope>
    <source>
        <tissue evidence="1">Shoot tissue taken approximately 20 cm above the soil surface</tissue>
    </source>
</reference>
<organism evidence="1">
    <name type="scientific">Arundo donax</name>
    <name type="common">Giant reed</name>
    <name type="synonym">Donax arundinaceus</name>
    <dbReference type="NCBI Taxonomy" id="35708"/>
    <lineage>
        <taxon>Eukaryota</taxon>
        <taxon>Viridiplantae</taxon>
        <taxon>Streptophyta</taxon>
        <taxon>Embryophyta</taxon>
        <taxon>Tracheophyta</taxon>
        <taxon>Spermatophyta</taxon>
        <taxon>Magnoliopsida</taxon>
        <taxon>Liliopsida</taxon>
        <taxon>Poales</taxon>
        <taxon>Poaceae</taxon>
        <taxon>PACMAD clade</taxon>
        <taxon>Arundinoideae</taxon>
        <taxon>Arundineae</taxon>
        <taxon>Arundo</taxon>
    </lineage>
</organism>
<name>A0A0A9HQD6_ARUDO</name>
<proteinExistence type="predicted"/>
<evidence type="ECO:0000313" key="1">
    <source>
        <dbReference type="EMBL" id="JAE35088.1"/>
    </source>
</evidence>
<dbReference type="EMBL" id="GBRH01162808">
    <property type="protein sequence ID" value="JAE35088.1"/>
    <property type="molecule type" value="Transcribed_RNA"/>
</dbReference>
<reference evidence="1" key="2">
    <citation type="journal article" date="2015" name="Data Brief">
        <title>Shoot transcriptome of the giant reed, Arundo donax.</title>
        <authorList>
            <person name="Barrero R.A."/>
            <person name="Guerrero F.D."/>
            <person name="Moolhuijzen P."/>
            <person name="Goolsby J.A."/>
            <person name="Tidwell J."/>
            <person name="Bellgard S.E."/>
            <person name="Bellgard M.I."/>
        </authorList>
    </citation>
    <scope>NUCLEOTIDE SEQUENCE</scope>
    <source>
        <tissue evidence="1">Shoot tissue taken approximately 20 cm above the soil surface</tissue>
    </source>
</reference>
<dbReference type="AlphaFoldDB" id="A0A0A9HQD6"/>
<sequence>MASDVTKVNNYFGFEHN</sequence>
<accession>A0A0A9HQD6</accession>
<protein>
    <submittedName>
        <fullName evidence="1">Uncharacterized protein</fullName>
    </submittedName>
</protein>